<dbReference type="InterPro" id="IPR031322">
    <property type="entry name" value="Shikimate/glucono_kinase"/>
</dbReference>
<dbReference type="Proteomes" id="UP000037178">
    <property type="component" value="Unassembled WGS sequence"/>
</dbReference>
<dbReference type="InterPro" id="IPR006001">
    <property type="entry name" value="Therm_gnt_kin"/>
</dbReference>
<dbReference type="PANTHER" id="PTHR43442:SF3">
    <property type="entry name" value="GLUCONOKINASE-RELATED"/>
    <property type="match status" value="1"/>
</dbReference>
<gene>
    <name evidence="11" type="ORF">AIOL_003475</name>
</gene>
<keyword evidence="8" id="KW-0311">Gluconate utilization</keyword>
<dbReference type="GO" id="GO:0005524">
    <property type="term" value="F:ATP binding"/>
    <property type="evidence" value="ECO:0007669"/>
    <property type="project" value="UniProtKB-KW"/>
</dbReference>
<evidence type="ECO:0000256" key="6">
    <source>
        <dbReference type="ARBA" id="ARBA00022777"/>
    </source>
</evidence>
<reference evidence="11 12" key="1">
    <citation type="submission" date="2015-06" db="EMBL/GenBank/DDBJ databases">
        <title>Draft genome sequence of an Alphaproteobacteria species associated to the Mediterranean sponge Oscarella lobularis.</title>
        <authorList>
            <person name="Jourda C."/>
            <person name="Santini S."/>
            <person name="Claverie J.-M."/>
        </authorList>
    </citation>
    <scope>NUCLEOTIDE SEQUENCE [LARGE SCALE GENOMIC DNA]</scope>
    <source>
        <strain evidence="11">IGS</strain>
    </source>
</reference>
<evidence type="ECO:0000256" key="4">
    <source>
        <dbReference type="ARBA" id="ARBA00022679"/>
    </source>
</evidence>
<dbReference type="SUPFAM" id="SSF52540">
    <property type="entry name" value="P-loop containing nucleoside triphosphate hydrolases"/>
    <property type="match status" value="1"/>
</dbReference>
<dbReference type="PATRIC" id="fig|1675527.3.peg.3636"/>
<organism evidence="11 12">
    <name type="scientific">Candidatus Rhodobacter oscarellae</name>
    <dbReference type="NCBI Taxonomy" id="1675527"/>
    <lineage>
        <taxon>Bacteria</taxon>
        <taxon>Pseudomonadati</taxon>
        <taxon>Pseudomonadota</taxon>
        <taxon>Alphaproteobacteria</taxon>
        <taxon>Rhodobacterales</taxon>
        <taxon>Rhodobacter group</taxon>
        <taxon>Rhodobacter</taxon>
    </lineage>
</organism>
<comment type="catalytic activity">
    <reaction evidence="9 10">
        <text>D-gluconate + ATP = 6-phospho-D-gluconate + ADP + H(+)</text>
        <dbReference type="Rhea" id="RHEA:19433"/>
        <dbReference type="ChEBI" id="CHEBI:15378"/>
        <dbReference type="ChEBI" id="CHEBI:18391"/>
        <dbReference type="ChEBI" id="CHEBI:30616"/>
        <dbReference type="ChEBI" id="CHEBI:58759"/>
        <dbReference type="ChEBI" id="CHEBI:456216"/>
        <dbReference type="EC" id="2.7.1.12"/>
    </reaction>
</comment>
<accession>A0A0J9E6V0</accession>
<evidence type="ECO:0000256" key="1">
    <source>
        <dbReference type="ARBA" id="ARBA00004761"/>
    </source>
</evidence>
<dbReference type="EC" id="2.7.1.12" evidence="3 10"/>
<evidence type="ECO:0000256" key="5">
    <source>
        <dbReference type="ARBA" id="ARBA00022741"/>
    </source>
</evidence>
<dbReference type="Pfam" id="PF01202">
    <property type="entry name" value="SKI"/>
    <property type="match status" value="1"/>
</dbReference>
<comment type="caution">
    <text evidence="11">The sequence shown here is derived from an EMBL/GenBank/DDBJ whole genome shotgun (WGS) entry which is preliminary data.</text>
</comment>
<evidence type="ECO:0000313" key="11">
    <source>
        <dbReference type="EMBL" id="KMW58500.1"/>
    </source>
</evidence>
<dbReference type="Gene3D" id="3.40.50.300">
    <property type="entry name" value="P-loop containing nucleotide triphosphate hydrolases"/>
    <property type="match status" value="1"/>
</dbReference>
<keyword evidence="7 10" id="KW-0067">ATP-binding</keyword>
<keyword evidence="6 10" id="KW-0418">Kinase</keyword>
<evidence type="ECO:0000256" key="10">
    <source>
        <dbReference type="RuleBase" id="RU363066"/>
    </source>
</evidence>
<dbReference type="GO" id="GO:0046316">
    <property type="term" value="F:gluconokinase activity"/>
    <property type="evidence" value="ECO:0007669"/>
    <property type="project" value="UniProtKB-EC"/>
</dbReference>
<dbReference type="NCBIfam" id="TIGR01313">
    <property type="entry name" value="therm_gnt_kin"/>
    <property type="match status" value="1"/>
</dbReference>
<dbReference type="OrthoDB" id="9795716at2"/>
<evidence type="ECO:0000256" key="2">
    <source>
        <dbReference type="ARBA" id="ARBA00008420"/>
    </source>
</evidence>
<dbReference type="EMBL" id="LFTY01000002">
    <property type="protein sequence ID" value="KMW58500.1"/>
    <property type="molecule type" value="Genomic_DNA"/>
</dbReference>
<dbReference type="RefSeq" id="WP_049644101.1">
    <property type="nucleotide sequence ID" value="NZ_LFTY01000002.1"/>
</dbReference>
<keyword evidence="4 10" id="KW-0808">Transferase</keyword>
<dbReference type="GO" id="GO:0005737">
    <property type="term" value="C:cytoplasm"/>
    <property type="evidence" value="ECO:0007669"/>
    <property type="project" value="TreeGrafter"/>
</dbReference>
<evidence type="ECO:0000256" key="7">
    <source>
        <dbReference type="ARBA" id="ARBA00022840"/>
    </source>
</evidence>
<dbReference type="GO" id="GO:0019521">
    <property type="term" value="P:D-gluconate metabolic process"/>
    <property type="evidence" value="ECO:0007669"/>
    <property type="project" value="UniProtKB-KW"/>
</dbReference>
<dbReference type="CDD" id="cd02021">
    <property type="entry name" value="GntK"/>
    <property type="match status" value="1"/>
</dbReference>
<evidence type="ECO:0000256" key="8">
    <source>
        <dbReference type="ARBA" id="ARBA00023064"/>
    </source>
</evidence>
<keyword evidence="5 10" id="KW-0547">Nucleotide-binding</keyword>
<name>A0A0J9E6V0_9RHOB</name>
<comment type="pathway">
    <text evidence="1">Carbohydrate acid metabolism.</text>
</comment>
<comment type="similarity">
    <text evidence="2 10">Belongs to the gluconokinase GntK/GntV family.</text>
</comment>
<sequence length="165" mass="17396">MQRFVIMGVAGCGKTSVGQGLAARGLVRFVDGDDLHPAENIAKMSSGIPLSDEDRAPWLARVGQALAAADGAMAIGCSALKRKYRDQIRAEAGAVGFVHLHAPQAVIATRMDAREGHFMPPALLDSQFRDLEMLAQDEAGIVVDIDQDLAGVIAEAAGFIERNAG</sequence>
<evidence type="ECO:0000256" key="3">
    <source>
        <dbReference type="ARBA" id="ARBA00012054"/>
    </source>
</evidence>
<dbReference type="AlphaFoldDB" id="A0A0J9E6V0"/>
<protein>
    <recommendedName>
        <fullName evidence="3 10">Gluconokinase</fullName>
        <ecNumber evidence="3 10">2.7.1.12</ecNumber>
    </recommendedName>
</protein>
<dbReference type="FunFam" id="3.40.50.300:FF:000522">
    <property type="entry name" value="Gluconokinase"/>
    <property type="match status" value="1"/>
</dbReference>
<evidence type="ECO:0000256" key="9">
    <source>
        <dbReference type="ARBA" id="ARBA00048090"/>
    </source>
</evidence>
<proteinExistence type="inferred from homology"/>
<dbReference type="STRING" id="1675527.AIOL_003475"/>
<keyword evidence="12" id="KW-1185">Reference proteome</keyword>
<evidence type="ECO:0000313" key="12">
    <source>
        <dbReference type="Proteomes" id="UP000037178"/>
    </source>
</evidence>
<dbReference type="PANTHER" id="PTHR43442">
    <property type="entry name" value="GLUCONOKINASE-RELATED"/>
    <property type="match status" value="1"/>
</dbReference>
<dbReference type="InterPro" id="IPR027417">
    <property type="entry name" value="P-loop_NTPase"/>
</dbReference>